<keyword evidence="5" id="KW-1185">Reference proteome</keyword>
<protein>
    <recommendedName>
        <fullName evidence="3">SLH domain-containing protein</fullName>
    </recommendedName>
</protein>
<evidence type="ECO:0000313" key="4">
    <source>
        <dbReference type="EMBL" id="GAE28414.1"/>
    </source>
</evidence>
<name>W4QAM7_9BACI</name>
<dbReference type="RefSeq" id="WP_206777500.1">
    <property type="nucleotide sequence ID" value="NZ_BAUT01000104.1"/>
</dbReference>
<sequence length="475" mass="54346">MLKNVQFRIMLSTAVIIVLLSTQNGYAQVTFTDVARDFWAKEEIEFLNGQDVISGFPDGEFRPSESITRTQAAAMLVRALNLNTENRPDPGFHDISAKFHAYDVVATVADEGLMSGSGGNFRPGETLSRGQMAVILKRAFDLSGEWDRQFRDIKSDHWAYSAIQALAANRITTGYATDTTFRASLPTTRAQFSVFLARQLEETFKPDEFPISEAERAVLALHEHAVAGKLPHINTHLNASFADVVQSLGSPYTYGLTYVQYFEEGYFIGLNPSGNVNYIWVYDQGYLTLTDLINALGQPDRQDIELGQIHTIYRVGEYELGFTRNHVRNDQYSEQVSEVFLRYHDVDKQFYAIDRSSWQTYENAKFGYRVNFPSHWSSSSESADGIWLHEEFNTYVTVFAREEEQALPDYYEPITLNNGKRAYFFETEQYGSVSYHMVLVEDGVTYHFSAEMPPYFYEENQHILDEIMLNFELRG</sequence>
<dbReference type="InterPro" id="IPR025453">
    <property type="entry name" value="DUF4309"/>
</dbReference>
<dbReference type="Pfam" id="PF00395">
    <property type="entry name" value="SLH"/>
    <property type="match status" value="3"/>
</dbReference>
<comment type="caution">
    <text evidence="4">The sequence shown here is derived from an EMBL/GenBank/DDBJ whole genome shotgun (WGS) entry which is preliminary data.</text>
</comment>
<dbReference type="Pfam" id="PF14172">
    <property type="entry name" value="DUF4309"/>
    <property type="match status" value="1"/>
</dbReference>
<organism evidence="4 5">
    <name type="scientific">Halalkalibacter wakoensis JCM 9140</name>
    <dbReference type="NCBI Taxonomy" id="1236970"/>
    <lineage>
        <taxon>Bacteria</taxon>
        <taxon>Bacillati</taxon>
        <taxon>Bacillota</taxon>
        <taxon>Bacilli</taxon>
        <taxon>Bacillales</taxon>
        <taxon>Bacillaceae</taxon>
        <taxon>Halalkalibacter</taxon>
    </lineage>
</organism>
<feature type="chain" id="PRO_5004848245" description="SLH domain-containing protein" evidence="2">
    <location>
        <begin position="28"/>
        <end position="475"/>
    </location>
</feature>
<dbReference type="InterPro" id="IPR051465">
    <property type="entry name" value="Cell_Envelope_Struct_Comp"/>
</dbReference>
<proteinExistence type="predicted"/>
<evidence type="ECO:0000256" key="2">
    <source>
        <dbReference type="SAM" id="SignalP"/>
    </source>
</evidence>
<dbReference type="PROSITE" id="PS51272">
    <property type="entry name" value="SLH"/>
    <property type="match status" value="3"/>
</dbReference>
<keyword evidence="1 2" id="KW-0732">Signal</keyword>
<dbReference type="STRING" id="1236970.JCM9140_4638"/>
<feature type="domain" description="SLH" evidence="3">
    <location>
        <begin position="146"/>
        <end position="210"/>
    </location>
</feature>
<dbReference type="AlphaFoldDB" id="W4QAM7"/>
<dbReference type="PANTHER" id="PTHR43308">
    <property type="entry name" value="OUTER MEMBRANE PROTEIN ALPHA-RELATED"/>
    <property type="match status" value="1"/>
</dbReference>
<feature type="domain" description="SLH" evidence="3">
    <location>
        <begin position="27"/>
        <end position="90"/>
    </location>
</feature>
<evidence type="ECO:0000256" key="1">
    <source>
        <dbReference type="ARBA" id="ARBA00022729"/>
    </source>
</evidence>
<accession>W4QAM7</accession>
<gene>
    <name evidence="4" type="ORF">JCM9140_4638</name>
</gene>
<dbReference type="InterPro" id="IPR001119">
    <property type="entry name" value="SLH_dom"/>
</dbReference>
<feature type="domain" description="SLH" evidence="3">
    <location>
        <begin position="92"/>
        <end position="145"/>
    </location>
</feature>
<evidence type="ECO:0000259" key="3">
    <source>
        <dbReference type="PROSITE" id="PS51272"/>
    </source>
</evidence>
<evidence type="ECO:0000313" key="5">
    <source>
        <dbReference type="Proteomes" id="UP000018890"/>
    </source>
</evidence>
<feature type="signal peptide" evidence="2">
    <location>
        <begin position="1"/>
        <end position="27"/>
    </location>
</feature>
<dbReference type="Proteomes" id="UP000018890">
    <property type="component" value="Unassembled WGS sequence"/>
</dbReference>
<reference evidence="4" key="1">
    <citation type="journal article" date="2014" name="Genome Announc.">
        <title>Draft Genome Sequences of Three Alkaliphilic Bacillus Strains, Bacillus wakoensis JCM 9140T, Bacillus akibai JCM 9157T, and Bacillus hemicellulosilyticus JCM 9152T.</title>
        <authorList>
            <person name="Yuki M."/>
            <person name="Oshima K."/>
            <person name="Suda W."/>
            <person name="Oshida Y."/>
            <person name="Kitamura K."/>
            <person name="Iida T."/>
            <person name="Hattori M."/>
            <person name="Ohkuma M."/>
        </authorList>
    </citation>
    <scope>NUCLEOTIDE SEQUENCE [LARGE SCALE GENOMIC DNA]</scope>
    <source>
        <strain evidence="4">JCM 9140</strain>
    </source>
</reference>
<dbReference type="EMBL" id="BAUT01000104">
    <property type="protein sequence ID" value="GAE28414.1"/>
    <property type="molecule type" value="Genomic_DNA"/>
</dbReference>